<name>A0A6A4JJM4_APOLU</name>
<feature type="region of interest" description="Disordered" evidence="2">
    <location>
        <begin position="1"/>
        <end position="49"/>
    </location>
</feature>
<evidence type="ECO:0000313" key="3">
    <source>
        <dbReference type="EMBL" id="KAF6203716.1"/>
    </source>
</evidence>
<protein>
    <submittedName>
        <fullName evidence="3">Uncharacterized protein</fullName>
    </submittedName>
</protein>
<feature type="region of interest" description="Disordered" evidence="2">
    <location>
        <begin position="278"/>
        <end position="302"/>
    </location>
</feature>
<proteinExistence type="predicted"/>
<dbReference type="OrthoDB" id="6777367at2759"/>
<feature type="coiled-coil region" evidence="1">
    <location>
        <begin position="86"/>
        <end position="113"/>
    </location>
</feature>
<keyword evidence="4" id="KW-1185">Reference proteome</keyword>
<evidence type="ECO:0000256" key="2">
    <source>
        <dbReference type="SAM" id="MobiDB-lite"/>
    </source>
</evidence>
<sequence length="302" mass="33708">MSQSSLDEFFSPVNTNPLAKRKERTSDSETDTPSKRLNLPNPNKMLSEQDKSDLINRFSDVMDSKIEKLKNEIPSKEDMTVISQTIASIVDENTKLKEEVAVLRKELSVVKDKMKQIDYRCRGDNLIFTGLRLDREANLHEAVTSFIRNELGILEDPMIGDVVHLSDATGGPLKVKFLRGSFIAKIFARTRRLRDTGFGIDRDYPDEVRSVRRKLFQARKEIMRANGSLRVLIRSDTMMIGREKFSWSDSIGITHGGADGIPKLSEIVGVDMTERIVSLGKDSSAGPPAPTPAPAPAPHPDS</sequence>
<keyword evidence="1" id="KW-0175">Coiled coil</keyword>
<evidence type="ECO:0000313" key="4">
    <source>
        <dbReference type="Proteomes" id="UP000466442"/>
    </source>
</evidence>
<feature type="compositionally biased region" description="Polar residues" evidence="2">
    <location>
        <begin position="1"/>
        <end position="17"/>
    </location>
</feature>
<reference evidence="3" key="1">
    <citation type="journal article" date="2021" name="Mol. Ecol. Resour.">
        <title>Apolygus lucorum genome provides insights into omnivorousness and mesophyll feeding.</title>
        <authorList>
            <person name="Liu Y."/>
            <person name="Liu H."/>
            <person name="Wang H."/>
            <person name="Huang T."/>
            <person name="Liu B."/>
            <person name="Yang B."/>
            <person name="Yin L."/>
            <person name="Li B."/>
            <person name="Zhang Y."/>
            <person name="Zhang S."/>
            <person name="Jiang F."/>
            <person name="Zhang X."/>
            <person name="Ren Y."/>
            <person name="Wang B."/>
            <person name="Wang S."/>
            <person name="Lu Y."/>
            <person name="Wu K."/>
            <person name="Fan W."/>
            <person name="Wang G."/>
        </authorList>
    </citation>
    <scope>NUCLEOTIDE SEQUENCE</scope>
    <source>
        <strain evidence="3">12Hb</strain>
    </source>
</reference>
<comment type="caution">
    <text evidence="3">The sequence shown here is derived from an EMBL/GenBank/DDBJ whole genome shotgun (WGS) entry which is preliminary data.</text>
</comment>
<organism evidence="3 4">
    <name type="scientific">Apolygus lucorum</name>
    <name type="common">Small green plant bug</name>
    <name type="synonym">Lygocoris lucorum</name>
    <dbReference type="NCBI Taxonomy" id="248454"/>
    <lineage>
        <taxon>Eukaryota</taxon>
        <taxon>Metazoa</taxon>
        <taxon>Ecdysozoa</taxon>
        <taxon>Arthropoda</taxon>
        <taxon>Hexapoda</taxon>
        <taxon>Insecta</taxon>
        <taxon>Pterygota</taxon>
        <taxon>Neoptera</taxon>
        <taxon>Paraneoptera</taxon>
        <taxon>Hemiptera</taxon>
        <taxon>Heteroptera</taxon>
        <taxon>Panheteroptera</taxon>
        <taxon>Cimicomorpha</taxon>
        <taxon>Miridae</taxon>
        <taxon>Mirini</taxon>
        <taxon>Apolygus</taxon>
    </lineage>
</organism>
<dbReference type="EMBL" id="WIXP02000010">
    <property type="protein sequence ID" value="KAF6203716.1"/>
    <property type="molecule type" value="Genomic_DNA"/>
</dbReference>
<evidence type="ECO:0000256" key="1">
    <source>
        <dbReference type="SAM" id="Coils"/>
    </source>
</evidence>
<gene>
    <name evidence="3" type="ORF">GE061_002049</name>
</gene>
<feature type="compositionally biased region" description="Pro residues" evidence="2">
    <location>
        <begin position="287"/>
        <end position="302"/>
    </location>
</feature>
<dbReference type="AlphaFoldDB" id="A0A6A4JJM4"/>
<accession>A0A6A4JJM4</accession>
<dbReference type="Proteomes" id="UP000466442">
    <property type="component" value="Unassembled WGS sequence"/>
</dbReference>